<feature type="compositionally biased region" description="Polar residues" evidence="4">
    <location>
        <begin position="1382"/>
        <end position="1400"/>
    </location>
</feature>
<dbReference type="SMART" id="SM00490">
    <property type="entry name" value="HELICc"/>
    <property type="match status" value="1"/>
</dbReference>
<feature type="compositionally biased region" description="Low complexity" evidence="4">
    <location>
        <begin position="1516"/>
        <end position="1532"/>
    </location>
</feature>
<feature type="compositionally biased region" description="Polar residues" evidence="4">
    <location>
        <begin position="1056"/>
        <end position="1070"/>
    </location>
</feature>
<feature type="compositionally biased region" description="Polar residues" evidence="4">
    <location>
        <begin position="2782"/>
        <end position="2792"/>
    </location>
</feature>
<evidence type="ECO:0000256" key="4">
    <source>
        <dbReference type="SAM" id="MobiDB-lite"/>
    </source>
</evidence>
<evidence type="ECO:0000313" key="9">
    <source>
        <dbReference type="Proteomes" id="UP001457282"/>
    </source>
</evidence>
<feature type="region of interest" description="Disordered" evidence="4">
    <location>
        <begin position="948"/>
        <end position="983"/>
    </location>
</feature>
<reference evidence="8 9" key="1">
    <citation type="journal article" date="2023" name="G3 (Bethesda)">
        <title>A chromosome-length genome assembly and annotation of blackberry (Rubus argutus, cv. 'Hillquist').</title>
        <authorList>
            <person name="Bruna T."/>
            <person name="Aryal R."/>
            <person name="Dudchenko O."/>
            <person name="Sargent D.J."/>
            <person name="Mead D."/>
            <person name="Buti M."/>
            <person name="Cavallini A."/>
            <person name="Hytonen T."/>
            <person name="Andres J."/>
            <person name="Pham M."/>
            <person name="Weisz D."/>
            <person name="Mascagni F."/>
            <person name="Usai G."/>
            <person name="Natali L."/>
            <person name="Bassil N."/>
            <person name="Fernandez G.E."/>
            <person name="Lomsadze A."/>
            <person name="Armour M."/>
            <person name="Olukolu B."/>
            <person name="Poorten T."/>
            <person name="Britton C."/>
            <person name="Davik J."/>
            <person name="Ashrafi H."/>
            <person name="Aiden E.L."/>
            <person name="Borodovsky M."/>
            <person name="Worthington M."/>
        </authorList>
    </citation>
    <scope>NUCLEOTIDE SEQUENCE [LARGE SCALE GENOMIC DNA]</scope>
    <source>
        <strain evidence="8">PI 553951</strain>
    </source>
</reference>
<feature type="region of interest" description="Disordered" evidence="4">
    <location>
        <begin position="2103"/>
        <end position="2139"/>
    </location>
</feature>
<feature type="compositionally biased region" description="Polar residues" evidence="4">
    <location>
        <begin position="1506"/>
        <end position="1515"/>
    </location>
</feature>
<dbReference type="CDD" id="cd18793">
    <property type="entry name" value="SF2_C_SNF"/>
    <property type="match status" value="1"/>
</dbReference>
<dbReference type="Gene3D" id="3.40.50.10810">
    <property type="entry name" value="Tandem AAA-ATPase domain"/>
    <property type="match status" value="2"/>
</dbReference>
<protein>
    <submittedName>
        <fullName evidence="8">Uncharacterized protein</fullName>
    </submittedName>
</protein>
<feature type="region of interest" description="Disordered" evidence="4">
    <location>
        <begin position="1166"/>
        <end position="1204"/>
    </location>
</feature>
<feature type="region of interest" description="Disordered" evidence="4">
    <location>
        <begin position="1728"/>
        <end position="1748"/>
    </location>
</feature>
<dbReference type="GO" id="GO:0016787">
    <property type="term" value="F:hydrolase activity"/>
    <property type="evidence" value="ECO:0007669"/>
    <property type="project" value="UniProtKB-KW"/>
</dbReference>
<dbReference type="InterPro" id="IPR049730">
    <property type="entry name" value="SNF2/RAD54-like_C"/>
</dbReference>
<keyword evidence="2" id="KW-0378">Hydrolase</keyword>
<dbReference type="SUPFAM" id="SSF52540">
    <property type="entry name" value="P-loop containing nucleoside triphosphate hydrolases"/>
    <property type="match status" value="2"/>
</dbReference>
<dbReference type="EMBL" id="JBEDUW010000004">
    <property type="protein sequence ID" value="KAK9933666.1"/>
    <property type="molecule type" value="Genomic_DNA"/>
</dbReference>
<dbReference type="GO" id="GO:0042393">
    <property type="term" value="F:histone binding"/>
    <property type="evidence" value="ECO:0007669"/>
    <property type="project" value="InterPro"/>
</dbReference>
<dbReference type="Pfam" id="PF00271">
    <property type="entry name" value="Helicase_C"/>
    <property type="match status" value="1"/>
</dbReference>
<feature type="region of interest" description="Disordered" evidence="4">
    <location>
        <begin position="3109"/>
        <end position="3135"/>
    </location>
</feature>
<feature type="region of interest" description="Disordered" evidence="4">
    <location>
        <begin position="1350"/>
        <end position="1448"/>
    </location>
</feature>
<feature type="compositionally biased region" description="Low complexity" evidence="4">
    <location>
        <begin position="1269"/>
        <end position="1282"/>
    </location>
</feature>
<feature type="region of interest" description="Disordered" evidence="4">
    <location>
        <begin position="324"/>
        <end position="346"/>
    </location>
</feature>
<feature type="domain" description="Helicase ATP-binding" evidence="6">
    <location>
        <begin position="402"/>
        <end position="520"/>
    </location>
</feature>
<feature type="region of interest" description="Disordered" evidence="4">
    <location>
        <begin position="1488"/>
        <end position="1532"/>
    </location>
</feature>
<feature type="region of interest" description="Disordered" evidence="4">
    <location>
        <begin position="3002"/>
        <end position="3025"/>
    </location>
</feature>
<keyword evidence="9" id="KW-1185">Reference proteome</keyword>
<dbReference type="SMART" id="SM01314">
    <property type="entry name" value="SnAC"/>
    <property type="match status" value="1"/>
</dbReference>
<dbReference type="InterPro" id="IPR029295">
    <property type="entry name" value="SnAC"/>
</dbReference>
<dbReference type="PROSITE" id="PS51194">
    <property type="entry name" value="HELICASE_CTER"/>
    <property type="match status" value="1"/>
</dbReference>
<feature type="region of interest" description="Disordered" evidence="4">
    <location>
        <begin position="1269"/>
        <end position="1321"/>
    </location>
</feature>
<evidence type="ECO:0000259" key="6">
    <source>
        <dbReference type="PROSITE" id="PS51192"/>
    </source>
</evidence>
<feature type="compositionally biased region" description="Basic and acidic residues" evidence="4">
    <location>
        <begin position="2515"/>
        <end position="2535"/>
    </location>
</feature>
<keyword evidence="5" id="KW-1133">Transmembrane helix</keyword>
<organism evidence="8 9">
    <name type="scientific">Rubus argutus</name>
    <name type="common">Southern blackberry</name>
    <dbReference type="NCBI Taxonomy" id="59490"/>
    <lineage>
        <taxon>Eukaryota</taxon>
        <taxon>Viridiplantae</taxon>
        <taxon>Streptophyta</taxon>
        <taxon>Embryophyta</taxon>
        <taxon>Tracheophyta</taxon>
        <taxon>Spermatophyta</taxon>
        <taxon>Magnoliopsida</taxon>
        <taxon>eudicotyledons</taxon>
        <taxon>Gunneridae</taxon>
        <taxon>Pentapetalae</taxon>
        <taxon>rosids</taxon>
        <taxon>fabids</taxon>
        <taxon>Rosales</taxon>
        <taxon>Rosaceae</taxon>
        <taxon>Rosoideae</taxon>
        <taxon>Rosoideae incertae sedis</taxon>
        <taxon>Rubus</taxon>
    </lineage>
</organism>
<dbReference type="PROSITE" id="PS51192">
    <property type="entry name" value="HELICASE_ATP_BIND_1"/>
    <property type="match status" value="1"/>
</dbReference>
<dbReference type="InterPro" id="IPR000330">
    <property type="entry name" value="SNF2_N"/>
</dbReference>
<dbReference type="Pfam" id="PF00176">
    <property type="entry name" value="SNF2-rel_dom"/>
    <property type="match status" value="1"/>
</dbReference>
<dbReference type="GO" id="GO:0005524">
    <property type="term" value="F:ATP binding"/>
    <property type="evidence" value="ECO:0007669"/>
    <property type="project" value="InterPro"/>
</dbReference>
<feature type="compositionally biased region" description="Low complexity" evidence="4">
    <location>
        <begin position="1355"/>
        <end position="1366"/>
    </location>
</feature>
<dbReference type="InterPro" id="IPR001650">
    <property type="entry name" value="Helicase_C-like"/>
</dbReference>
<feature type="region of interest" description="Disordered" evidence="4">
    <location>
        <begin position="2765"/>
        <end position="2845"/>
    </location>
</feature>
<gene>
    <name evidence="8" type="ORF">M0R45_020849</name>
</gene>
<dbReference type="Pfam" id="PF14619">
    <property type="entry name" value="SnAC"/>
    <property type="match status" value="1"/>
</dbReference>
<feature type="compositionally biased region" description="Polar residues" evidence="4">
    <location>
        <begin position="1106"/>
        <end position="1127"/>
    </location>
</feature>
<dbReference type="InterPro" id="IPR038718">
    <property type="entry name" value="SNF2-like_sf"/>
</dbReference>
<feature type="region of interest" description="Disordered" evidence="4">
    <location>
        <begin position="2514"/>
        <end position="2551"/>
    </location>
</feature>
<feature type="transmembrane region" description="Helical" evidence="5">
    <location>
        <begin position="50"/>
        <end position="70"/>
    </location>
</feature>
<evidence type="ECO:0000256" key="2">
    <source>
        <dbReference type="ARBA" id="ARBA00022801"/>
    </source>
</evidence>
<dbReference type="InterPro" id="IPR027417">
    <property type="entry name" value="P-loop_NTPase"/>
</dbReference>
<evidence type="ECO:0000259" key="7">
    <source>
        <dbReference type="PROSITE" id="PS51194"/>
    </source>
</evidence>
<proteinExistence type="predicted"/>
<evidence type="ECO:0000256" key="1">
    <source>
        <dbReference type="ARBA" id="ARBA00004123"/>
    </source>
</evidence>
<keyword evidence="3" id="KW-0539">Nucleus</keyword>
<evidence type="ECO:0000256" key="3">
    <source>
        <dbReference type="ARBA" id="ARBA00023242"/>
    </source>
</evidence>
<feature type="domain" description="Helicase C-terminal" evidence="7">
    <location>
        <begin position="636"/>
        <end position="769"/>
    </location>
</feature>
<comment type="subcellular location">
    <subcellularLocation>
        <location evidence="1">Nucleus</location>
    </subcellularLocation>
</comment>
<evidence type="ECO:0000256" key="5">
    <source>
        <dbReference type="SAM" id="Phobius"/>
    </source>
</evidence>
<dbReference type="InterPro" id="IPR014001">
    <property type="entry name" value="Helicase_ATP-bd"/>
</dbReference>
<dbReference type="Proteomes" id="UP001457282">
    <property type="component" value="Unassembled WGS sequence"/>
</dbReference>
<dbReference type="Gene3D" id="3.40.50.300">
    <property type="entry name" value="P-loop containing nucleotide triphosphate hydrolases"/>
    <property type="match status" value="2"/>
</dbReference>
<dbReference type="SMART" id="SM00487">
    <property type="entry name" value="DEXDc"/>
    <property type="match status" value="1"/>
</dbReference>
<dbReference type="GO" id="GO:0005634">
    <property type="term" value="C:nucleus"/>
    <property type="evidence" value="ECO:0007669"/>
    <property type="project" value="UniProtKB-SubCell"/>
</dbReference>
<feature type="region of interest" description="Disordered" evidence="4">
    <location>
        <begin position="1040"/>
        <end position="1127"/>
    </location>
</feature>
<keyword evidence="5" id="KW-0812">Transmembrane</keyword>
<feature type="region of interest" description="Disordered" evidence="4">
    <location>
        <begin position="1819"/>
        <end position="1838"/>
    </location>
</feature>
<comment type="caution">
    <text evidence="8">The sequence shown here is derived from an EMBL/GenBank/DDBJ whole genome shotgun (WGS) entry which is preliminary data.</text>
</comment>
<evidence type="ECO:0000313" key="8">
    <source>
        <dbReference type="EMBL" id="KAK9933666.1"/>
    </source>
</evidence>
<dbReference type="PANTHER" id="PTHR10799">
    <property type="entry name" value="SNF2/RAD54 HELICASE FAMILY"/>
    <property type="match status" value="1"/>
</dbReference>
<sequence length="3188" mass="344964">MGMNKQNSENSSWTGLAVKVKFPEECYQLLPVSLRLFLKEKITHWASSKILVTVLWGINILTITQLLFALRDRWKPISAVGNDHHPVIASKDAHMMPKQVSKEHVKENNPAFIDFPPSPKYTMSEKWIMDKQKKKLLDEQTWTVKHQKARQKIATSFHKLKENVSSSEDISAKTKSVIELKKLQLLELQRRLRSEFLNDFFKPINTEMDRLKSFKKHRHEVHKERLDDAFKIKKERWKGFNKYVKEFHKRKERIHREKIDRIQREKINLLKINDVEGYLRMVQDAKSDRVKQLLKRQRNIFKKLGSKLRDAKALASRFEHDMDESGNASVVDKNEPSLENEDESDQAKHYLESNEKYYLMAHSIKENIAEQPSYLQGGKLREYQMNGLRWLVSLYNNHLNGWESEINCWAPTINGIVYSGPPEERRKLFKERIVQQKFNVLLTTYEYLMNKHDRPKLSKIHWHYIIIDEGHRIKNASCKLNADLKHYQSSHRLLLTGTHYRFQANNLEELWALLNFLLPNIFNSSEDFSQWFNKPFESSGDSSADQALLSEEENLLIINRLHQVLRPFVLRRLKHKVENELPEKIERLVRCEASGYQKLLNEEGRGESGPRSVHNSVMELRNICNHPYLSQLHVEEVDNLIPKHYLPPIIRLCGKLEMLDRLLPKLKATDHRILFFSTMTRLLDILPFFIFLLSIRAGGVGVNLQAADTVIIFDTDWNPQVDLQAQARAHRIGQKRDVLVLRFETVQTVEEQVRAAAEHKLGVANQSITAGFFDNNTSAEDRREYLESLLRENKKEEAAPVLDDDALNDLLARSESEIDAFESVDKRRREEEMASWKKLACVQGKDGSESLPPLPSRLVTEDDLKEFYEAMKIYEVPKTGVISNVGIKRKGQSLGGLDTQRYGRGKRAREVRSYEEQWTEEEFEKLCQAESPDSPEKNFLLHLHQTYHHPSVPPSVELPQQSKEVTPPAKRGRGRPKRATLDQSPTAVVLTAPAETVKVDTGLERGILSSCVINSAPDSVPDSVDIEGTGGISRQIDIVASPSSHPTAPNLPVTVTPPSQMTTISPSAPTQIRGKGRKTKSGLEAPRRRGKKQGPVSPGSDPKQVELSQKTSVNPLENEAIGTSETVPTISAVPTSCALKGAEGTEHQSGVVMVLSSQSTLLVPSVAPLSQPSPSPTVPVKMKAQNRKAQSGVGAPRRRGKKQVLASPAVTDVLVGHDSTPNMLPPDKSVDSLGSKDIDIISKQEADGLAGEDLNSTEHLVKLAQAKLTTSSSTMHDTSMRSLGPASGESPSLKETLPESCSSKPKNDKVSGGEGSITPAVGSNESILEVNKSRALEDKALPAIPTLITASPVFSPSTDSLPSSTTMESTGMAKHHGAEMSPSPQSKLFSSVPPASQSITLKPVEVKKQGRKASSRVEAPPRRRGKKQAPVLPAVSDGPASQDPKLSSQLQNISAGTLGCKNAAPGSKQGTDGQELVNVIQSQTSQLHLASSLTDSDPKRKEHPSYPTQNKPLTNSSSMIDSAAGSSDKSSALGRIQTANVNDVARVMKEVFSGTRLSKAKISESFGREGRVSPRVPVSSKTPVDMAENQNLEDKACSGVPMFETAAPVLDLPANYEKQSGTEVATTGVMEKIPPLNETHVAIASMDKPENKETVGPTTELADSNQLSVNESIRARKMETACMAPTSQASHPNVDEPASSIVICGSELSSSLVSSITTEHPPVIVTYSGNKTEPSSEVSPKSTSVDLSGNECPTISMNADNATTHLVQPPIVPRGTVESGLVGLTAMADNDNKVEAYVEKCPTSPYNANSLECPVNSITTDEVGDPSKDTAPVSTSADHTDVTPEIMKMTELNAIDKIEPSSKESRESSPHDSKALVSTTLGNVCPGESAPMDVGLEDLEPLGMAANTEGSRIGPASEGWRNSSPIDIVSHANSTTVPAMPNLDSGGDEVGMRFAGTKGEVATCSSEALFSDTEISAKMNGFDAGHESADTALGHNATMHAIHPEKGILEPKTEMIRQGNGCNIEVDPSEVDQMDVSRVDCASEIISETILSSSALVCVEEKFHDSSDIGPVGSSIAPEGPSSDAALVVSGDDGFELEDKTEILPSSSLREAEQEVEGSSEKSQNCGSLPDSDTKMDVQFPQDGGIMPEGSKPENIDPSLPLVTVEEVEGSSEKTPTLGLLLPEEPTDPEVVNLVQIDLSQDSITVRENIQSEGLAVAPSSLVAGEAMTEDISKKGEICISAPTEEPEVSGVEGGTQNENVVSEGLDVASSSLVAGEATTEDISMKGEICVSPPTEEPEVSGVEGDTHNDCSVSDGLLPQMIVTEELKIKDSCEKSLFGSPVPVEEEKKIDEDLQGELQGSAVEGDVQMVVSQVGVSVPENMLQTVVLPSCTSTKEEENIEAFSDKGEDGSTVQLRESNCNEDEMVMETPRYSGDLPQGMDLVGLAAMADNENKVEPCVEKCLTSPYNANSLECPVNSIEPDEVGDPSKDTAPISTCADHSDATPEITEITELNAIDKIEPSSKESRESSPHDSKTLVSTTLGNVCPGESAPMDVGLEDLEPPGMAANTDGSRIEPTSEGWRNFSPIDVVSHANSTTVPVMPNLDSGGDEVGMPFAGTKGEVATCSSEAVFSDTEVSAKMDGFGAGHESADTALGHNATMHAIHPEKGILEPKTEMIRQGNGCNMEVDPSEVDQMDVSPVDCASEIISETILSSSALVCVEEKFHDSSDIGPVGSYIALEGPSSDSALVVSGDDGFESEAKTEILPSSSLREAEQEVEGSSEKSQNCSSLPDSDTKMDVQLPQDGGNMPAGSKPENVDLSPPLVTVEEVEGSSEKVPTLSSLLPEEPTGPEAVKVVQVDLSQVSITVQENILSEGSDIASSSLVTGEVMTEDISKTGEICVSAPTEEPEVSGVEGGTQNENIQSEGLAVAPSSLVAGEAMTEDISKKGEICISAPTEEPEVSGVEGGTQNENVVSEGLDVASSSLVAGEATTEDISMKGEICVSPPTEEPEVSGVEGDTHNDCSVSDGLLPQMIVTEELKIKDSCEKSLFGSPVPVEEEKKIDEDLQGELQGSAVEGDVQMVVSQVGVSEPENMLQTVVLPSCTSIKEEENIEPFSDKGEDGSSEQLKESNCNDDDMVVETARCSGDLPQGTDLEENIQGLSEKGAASSLALTVELKVSEPEMDDLSN</sequence>
<name>A0AAW1XBR5_RUBAR</name>
<keyword evidence="5" id="KW-0472">Membrane</keyword>
<accession>A0AAW1XBR5</accession>